<keyword evidence="4 7" id="KW-0812">Transmembrane</keyword>
<evidence type="ECO:0000256" key="7">
    <source>
        <dbReference type="SAM" id="Phobius"/>
    </source>
</evidence>
<evidence type="ECO:0000256" key="2">
    <source>
        <dbReference type="ARBA" id="ARBA00006679"/>
    </source>
</evidence>
<keyword evidence="6 7" id="KW-0472">Membrane</keyword>
<reference evidence="8" key="2">
    <citation type="journal article" date="2024" name="Environ. Microbiol.">
        <title>Genome analysis and description of Tunturibacter gen. nov. expands the diversity of Terriglobia in tundra soils.</title>
        <authorList>
            <person name="Messyasz A."/>
            <person name="Mannisto M.K."/>
            <person name="Kerkhof L.J."/>
            <person name="Haggblom M.M."/>
        </authorList>
    </citation>
    <scope>NUCLEOTIDE SEQUENCE</scope>
    <source>
        <strain evidence="8">X5P6</strain>
    </source>
</reference>
<comment type="similarity">
    <text evidence="2">Belongs to the DoxX family.</text>
</comment>
<sequence>MKKLLEVYERFAVLVSYLQSPFLLVVRLYWGWQLMQSGWGKLHHLDKVTDFFASLNLPAPGVTAHFVSGLEFVGGLLLILGLGSRLIGLILSVNMLVAYWTADRDALVAVFSDPGKFYNADPYTFLFASAMVLVFGAGVFSVDALLKKRYRGWIEKQ</sequence>
<dbReference type="Pfam" id="PF07681">
    <property type="entry name" value="DoxX"/>
    <property type="match status" value="1"/>
</dbReference>
<name>A0AAU7ZWT4_9BACT</name>
<keyword evidence="3" id="KW-1003">Cell membrane</keyword>
<keyword evidence="5 7" id="KW-1133">Transmembrane helix</keyword>
<reference evidence="8" key="1">
    <citation type="submission" date="2023-08" db="EMBL/GenBank/DDBJ databases">
        <authorList>
            <person name="Messyasz A."/>
            <person name="Mannisto M.K."/>
            <person name="Kerkhof L.J."/>
            <person name="Haggblom M."/>
        </authorList>
    </citation>
    <scope>NUCLEOTIDE SEQUENCE</scope>
    <source>
        <strain evidence="8">X5P6</strain>
    </source>
</reference>
<evidence type="ECO:0000256" key="5">
    <source>
        <dbReference type="ARBA" id="ARBA00022989"/>
    </source>
</evidence>
<accession>A0AAU7ZWT4</accession>
<dbReference type="InterPro" id="IPR051907">
    <property type="entry name" value="DoxX-like_oxidoreductase"/>
</dbReference>
<dbReference type="EMBL" id="CP132942">
    <property type="protein sequence ID" value="XCB35393.1"/>
    <property type="molecule type" value="Genomic_DNA"/>
</dbReference>
<feature type="transmembrane region" description="Helical" evidence="7">
    <location>
        <begin position="12"/>
        <end position="32"/>
    </location>
</feature>
<dbReference type="GO" id="GO:0005886">
    <property type="term" value="C:plasma membrane"/>
    <property type="evidence" value="ECO:0007669"/>
    <property type="project" value="UniProtKB-SubCell"/>
</dbReference>
<feature type="transmembrane region" description="Helical" evidence="7">
    <location>
        <begin position="122"/>
        <end position="146"/>
    </location>
</feature>
<dbReference type="AlphaFoldDB" id="A0AAU7ZWT4"/>
<evidence type="ECO:0000256" key="6">
    <source>
        <dbReference type="ARBA" id="ARBA00023136"/>
    </source>
</evidence>
<evidence type="ECO:0000256" key="3">
    <source>
        <dbReference type="ARBA" id="ARBA00022475"/>
    </source>
</evidence>
<evidence type="ECO:0000313" key="8">
    <source>
        <dbReference type="EMBL" id="XCB35393.1"/>
    </source>
</evidence>
<gene>
    <name evidence="8" type="ORF">RBB77_10980</name>
</gene>
<comment type="subcellular location">
    <subcellularLocation>
        <location evidence="1">Cell membrane</location>
        <topology evidence="1">Multi-pass membrane protein</topology>
    </subcellularLocation>
</comment>
<dbReference type="RefSeq" id="WP_353067392.1">
    <property type="nucleotide sequence ID" value="NZ_CP132942.1"/>
</dbReference>
<organism evidence="8">
    <name type="scientific">Tunturiibacter psychrotolerans</name>
    <dbReference type="NCBI Taxonomy" id="3069686"/>
    <lineage>
        <taxon>Bacteria</taxon>
        <taxon>Pseudomonadati</taxon>
        <taxon>Acidobacteriota</taxon>
        <taxon>Terriglobia</taxon>
        <taxon>Terriglobales</taxon>
        <taxon>Acidobacteriaceae</taxon>
        <taxon>Tunturiibacter</taxon>
    </lineage>
</organism>
<feature type="transmembrane region" description="Helical" evidence="7">
    <location>
        <begin position="62"/>
        <end position="79"/>
    </location>
</feature>
<dbReference type="PANTHER" id="PTHR33452">
    <property type="entry name" value="OXIDOREDUCTASE CATD-RELATED"/>
    <property type="match status" value="1"/>
</dbReference>
<dbReference type="InterPro" id="IPR032808">
    <property type="entry name" value="DoxX"/>
</dbReference>
<dbReference type="KEGG" id="tpsc:RBB77_10980"/>
<protein>
    <submittedName>
        <fullName evidence="8">DoxX family protein</fullName>
    </submittedName>
</protein>
<evidence type="ECO:0000256" key="1">
    <source>
        <dbReference type="ARBA" id="ARBA00004651"/>
    </source>
</evidence>
<proteinExistence type="inferred from homology"/>
<feature type="transmembrane region" description="Helical" evidence="7">
    <location>
        <begin position="86"/>
        <end position="102"/>
    </location>
</feature>
<dbReference type="PANTHER" id="PTHR33452:SF1">
    <property type="entry name" value="INNER MEMBRANE PROTEIN YPHA-RELATED"/>
    <property type="match status" value="1"/>
</dbReference>
<evidence type="ECO:0000256" key="4">
    <source>
        <dbReference type="ARBA" id="ARBA00022692"/>
    </source>
</evidence>